<proteinExistence type="predicted"/>
<reference evidence="1" key="1">
    <citation type="submission" date="2020-11" db="EMBL/GenBank/DDBJ databases">
        <authorList>
            <consortium name="DOE Joint Genome Institute"/>
            <person name="Ahrendt S."/>
            <person name="Riley R."/>
            <person name="Andreopoulos W."/>
            <person name="Labutti K."/>
            <person name="Pangilinan J."/>
            <person name="Ruiz-Duenas F.J."/>
            <person name="Barrasa J.M."/>
            <person name="Sanchez-Garcia M."/>
            <person name="Camarero S."/>
            <person name="Miyauchi S."/>
            <person name="Serrano A."/>
            <person name="Linde D."/>
            <person name="Babiker R."/>
            <person name="Drula E."/>
            <person name="Ayuso-Fernandez I."/>
            <person name="Pacheco R."/>
            <person name="Padilla G."/>
            <person name="Ferreira P."/>
            <person name="Barriuso J."/>
            <person name="Kellner H."/>
            <person name="Castanera R."/>
            <person name="Alfaro M."/>
            <person name="Ramirez L."/>
            <person name="Pisabarro A.G."/>
            <person name="Kuo A."/>
            <person name="Tritt A."/>
            <person name="Lipzen A."/>
            <person name="He G."/>
            <person name="Yan M."/>
            <person name="Ng V."/>
            <person name="Cullen D."/>
            <person name="Martin F."/>
            <person name="Rosso M.-N."/>
            <person name="Henrissat B."/>
            <person name="Hibbett D."/>
            <person name="Martinez A.T."/>
            <person name="Grigoriev I.V."/>
        </authorList>
    </citation>
    <scope>NUCLEOTIDE SEQUENCE</scope>
    <source>
        <strain evidence="1">CBS 506.95</strain>
    </source>
</reference>
<dbReference type="EMBL" id="MU157835">
    <property type="protein sequence ID" value="KAF9531493.1"/>
    <property type="molecule type" value="Genomic_DNA"/>
</dbReference>
<accession>A0A9P6EMC8</accession>
<comment type="caution">
    <text evidence="1">The sequence shown here is derived from an EMBL/GenBank/DDBJ whole genome shotgun (WGS) entry which is preliminary data.</text>
</comment>
<organism evidence="1 2">
    <name type="scientific">Crepidotus variabilis</name>
    <dbReference type="NCBI Taxonomy" id="179855"/>
    <lineage>
        <taxon>Eukaryota</taxon>
        <taxon>Fungi</taxon>
        <taxon>Dikarya</taxon>
        <taxon>Basidiomycota</taxon>
        <taxon>Agaricomycotina</taxon>
        <taxon>Agaricomycetes</taxon>
        <taxon>Agaricomycetidae</taxon>
        <taxon>Agaricales</taxon>
        <taxon>Agaricineae</taxon>
        <taxon>Crepidotaceae</taxon>
        <taxon>Crepidotus</taxon>
    </lineage>
</organism>
<dbReference type="AlphaFoldDB" id="A0A9P6EMC8"/>
<keyword evidence="2" id="KW-1185">Reference proteome</keyword>
<dbReference type="Proteomes" id="UP000807306">
    <property type="component" value="Unassembled WGS sequence"/>
</dbReference>
<name>A0A9P6EMC8_9AGAR</name>
<dbReference type="OrthoDB" id="2635672at2759"/>
<sequence length="93" mass="10791">MQFLSESDTEWFDNHVALGKEKSIIASLRCVSQVVISTRFTIPFGREDVTHLSRWFALFPSLESVKILASVLGKDVILYWMTRLWQRAWELSA</sequence>
<gene>
    <name evidence="1" type="ORF">CPB83DRAFT_849123</name>
</gene>
<evidence type="ECO:0000313" key="2">
    <source>
        <dbReference type="Proteomes" id="UP000807306"/>
    </source>
</evidence>
<protein>
    <submittedName>
        <fullName evidence="1">Uncharacterized protein</fullName>
    </submittedName>
</protein>
<evidence type="ECO:0000313" key="1">
    <source>
        <dbReference type="EMBL" id="KAF9531493.1"/>
    </source>
</evidence>